<reference evidence="1 2" key="1">
    <citation type="journal article" date="2023" name="Science">
        <title>Complex scaffold remodeling in plant triterpene biosynthesis.</title>
        <authorList>
            <person name="De La Pena R."/>
            <person name="Hodgson H."/>
            <person name="Liu J.C."/>
            <person name="Stephenson M.J."/>
            <person name="Martin A.C."/>
            <person name="Owen C."/>
            <person name="Harkess A."/>
            <person name="Leebens-Mack J."/>
            <person name="Jimenez L.E."/>
            <person name="Osbourn A."/>
            <person name="Sattely E.S."/>
        </authorList>
    </citation>
    <scope>NUCLEOTIDE SEQUENCE [LARGE SCALE GENOMIC DNA]</scope>
    <source>
        <strain evidence="2">cv. JPN11</strain>
        <tissue evidence="1">Leaf</tissue>
    </source>
</reference>
<dbReference type="Proteomes" id="UP001164539">
    <property type="component" value="Chromosome 4"/>
</dbReference>
<gene>
    <name evidence="1" type="ORF">OWV82_008698</name>
</gene>
<organism evidence="1 2">
    <name type="scientific">Melia azedarach</name>
    <name type="common">Chinaberry tree</name>
    <dbReference type="NCBI Taxonomy" id="155640"/>
    <lineage>
        <taxon>Eukaryota</taxon>
        <taxon>Viridiplantae</taxon>
        <taxon>Streptophyta</taxon>
        <taxon>Embryophyta</taxon>
        <taxon>Tracheophyta</taxon>
        <taxon>Spermatophyta</taxon>
        <taxon>Magnoliopsida</taxon>
        <taxon>eudicotyledons</taxon>
        <taxon>Gunneridae</taxon>
        <taxon>Pentapetalae</taxon>
        <taxon>rosids</taxon>
        <taxon>malvids</taxon>
        <taxon>Sapindales</taxon>
        <taxon>Meliaceae</taxon>
        <taxon>Melia</taxon>
    </lineage>
</organism>
<protein>
    <submittedName>
        <fullName evidence="1">Cytochrome P450</fullName>
    </submittedName>
</protein>
<proteinExistence type="predicted"/>
<evidence type="ECO:0000313" key="2">
    <source>
        <dbReference type="Proteomes" id="UP001164539"/>
    </source>
</evidence>
<dbReference type="EMBL" id="CM051397">
    <property type="protein sequence ID" value="KAJ4720961.1"/>
    <property type="molecule type" value="Genomic_DNA"/>
</dbReference>
<comment type="caution">
    <text evidence="1">The sequence shown here is derived from an EMBL/GenBank/DDBJ whole genome shotgun (WGS) entry which is preliminary data.</text>
</comment>
<accession>A0ACC1YC04</accession>
<keyword evidence="2" id="KW-1185">Reference proteome</keyword>
<name>A0ACC1YC04_MELAZ</name>
<sequence>MCFGDKLDEKKIKEVEDVQRLMLLNIRRFNVLNFWPRVTKIVFRKLWQEFLQIRKQQEDVLMPLIRERRRVKEEKVTKSAEGKDEYLLAYVDTLFDLQLPEEKRKLDEKEIMSLCTEFLSAGTDTTSTALQWVMANLVKYPAIQEKLFAEIKGVMGDAEREVKEEYLQKMPYLKAVILESLRRHPPVYFVAPHAVTEGIVFGGFLFPKNASINFGLAEIGLDSKLWDDPMTFKA</sequence>
<evidence type="ECO:0000313" key="1">
    <source>
        <dbReference type="EMBL" id="KAJ4720961.1"/>
    </source>
</evidence>